<dbReference type="SUPFAM" id="SSF49482">
    <property type="entry name" value="Aromatic compound dioxygenase"/>
    <property type="match status" value="1"/>
</dbReference>
<dbReference type="Proteomes" id="UP000230605">
    <property type="component" value="Chromosome 7"/>
</dbReference>
<organism evidence="2 4">
    <name type="scientific">Cercospora beticola</name>
    <name type="common">Sugarbeet leaf spot fungus</name>
    <dbReference type="NCBI Taxonomy" id="122368"/>
    <lineage>
        <taxon>Eukaryota</taxon>
        <taxon>Fungi</taxon>
        <taxon>Dikarya</taxon>
        <taxon>Ascomycota</taxon>
        <taxon>Pezizomycotina</taxon>
        <taxon>Dothideomycetes</taxon>
        <taxon>Dothideomycetidae</taxon>
        <taxon>Mycosphaerellales</taxon>
        <taxon>Mycosphaerellaceae</taxon>
        <taxon>Cercospora</taxon>
    </lineage>
</organism>
<proteinExistence type="predicted"/>
<dbReference type="GO" id="GO:0005506">
    <property type="term" value="F:iron ion binding"/>
    <property type="evidence" value="ECO:0007669"/>
    <property type="project" value="InterPro"/>
</dbReference>
<reference evidence="3 5" key="2">
    <citation type="submission" date="2023-09" db="EMBL/GenBank/DDBJ databases">
        <title>Complete-Gapless Cercospora beticola genome.</title>
        <authorList>
            <person name="Wyatt N.A."/>
            <person name="Spanner R.E."/>
            <person name="Bolton M.D."/>
        </authorList>
    </citation>
    <scope>NUCLEOTIDE SEQUENCE [LARGE SCALE GENOMIC DNA]</scope>
    <source>
        <strain evidence="3">Cb09-40</strain>
    </source>
</reference>
<dbReference type="Proteomes" id="UP001302367">
    <property type="component" value="Chromosome 7"/>
</dbReference>
<gene>
    <name evidence="2" type="ORF">CB0940_09562</name>
    <name evidence="3" type="ORF">RHO25_010766</name>
</gene>
<dbReference type="OrthoDB" id="121380at2759"/>
<sequence>MQLVSTISAILLGIQLTIPCALAHTGHDLTVELTERKRWLDTEPRSVKSCSNELERRGLLSNAIERRRDLFQRNAQDSLVGVQSAKNFAFPPNPTDERLLFTDNSSCILTPEVQGLGHFIAGEQIRSDISEGQPGVPLTLEIQIVDVRNCQPIPGVFVEVYQCNATGVYSGVQAEGNGNANDASNLYATHGRGIQQTDGEGVVTSKGIFPGHYYGVAPHIHILTHSSAQPVAPSGEGRNYVQATHNGRIFFEQDLISQVEGTYPYNTNQQPLTLNSQDVVLNQEAQVTDPYARYVWMGQRPEDGVLAWISVGIDPTVIHPMEYVGNGAGGNGGALP</sequence>
<evidence type="ECO:0000313" key="5">
    <source>
        <dbReference type="Proteomes" id="UP001302367"/>
    </source>
</evidence>
<dbReference type="PANTHER" id="PTHR34315:SF1">
    <property type="entry name" value="INTRADIOL RING-CLEAVAGE DIOXYGENASES DOMAIN-CONTAINING PROTEIN-RELATED"/>
    <property type="match status" value="1"/>
</dbReference>
<feature type="signal peptide" evidence="1">
    <location>
        <begin position="1"/>
        <end position="23"/>
    </location>
</feature>
<dbReference type="Gene3D" id="2.60.130.10">
    <property type="entry name" value="Aromatic compound dioxygenase"/>
    <property type="match status" value="1"/>
</dbReference>
<dbReference type="EMBL" id="LKMD01000106">
    <property type="protein sequence ID" value="PIA91502.1"/>
    <property type="molecule type" value="Genomic_DNA"/>
</dbReference>
<evidence type="ECO:0000313" key="4">
    <source>
        <dbReference type="Proteomes" id="UP000230605"/>
    </source>
</evidence>
<dbReference type="PANTHER" id="PTHR34315">
    <property type="match status" value="1"/>
</dbReference>
<evidence type="ECO:0000313" key="2">
    <source>
        <dbReference type="EMBL" id="PIA91502.1"/>
    </source>
</evidence>
<evidence type="ECO:0000256" key="1">
    <source>
        <dbReference type="SAM" id="SignalP"/>
    </source>
</evidence>
<keyword evidence="1" id="KW-0732">Signal</keyword>
<protein>
    <recommendedName>
        <fullName evidence="6">Intradiol ring-cleavage dioxygenases domain-containing protein</fullName>
    </recommendedName>
</protein>
<name>A0A2G5HGY4_CERBT</name>
<dbReference type="AlphaFoldDB" id="A0A2G5HGY4"/>
<feature type="chain" id="PRO_5013929026" description="Intradiol ring-cleavage dioxygenases domain-containing protein" evidence="1">
    <location>
        <begin position="24"/>
        <end position="336"/>
    </location>
</feature>
<evidence type="ECO:0000313" key="3">
    <source>
        <dbReference type="EMBL" id="WPB06109.1"/>
    </source>
</evidence>
<dbReference type="InterPro" id="IPR015889">
    <property type="entry name" value="Intradiol_dOase_core"/>
</dbReference>
<reference evidence="2 4" key="1">
    <citation type="submission" date="2015-10" db="EMBL/GenBank/DDBJ databases">
        <title>The cercosporin biosynthetic gene cluster was horizontally transferred to several fungal lineages and shown to be expanded in Cercospora beticola based on microsynteny with recipient genomes.</title>
        <authorList>
            <person name="De Jonge R."/>
            <person name="Ebert M.K."/>
            <person name="Suttle J.C."/>
            <person name="Jurick Ii W.M."/>
            <person name="Secor G.A."/>
            <person name="Thomma B.P."/>
            <person name="Van De Peer Y."/>
            <person name="Bolton M.D."/>
        </authorList>
    </citation>
    <scope>NUCLEOTIDE SEQUENCE [LARGE SCALE GENOMIC DNA]</scope>
    <source>
        <strain evidence="2 4">09-40</strain>
    </source>
</reference>
<dbReference type="GO" id="GO:0016702">
    <property type="term" value="F:oxidoreductase activity, acting on single donors with incorporation of molecular oxygen, incorporation of two atoms of oxygen"/>
    <property type="evidence" value="ECO:0007669"/>
    <property type="project" value="InterPro"/>
</dbReference>
<dbReference type="EMBL" id="CP134190">
    <property type="protein sequence ID" value="WPB06109.1"/>
    <property type="molecule type" value="Genomic_DNA"/>
</dbReference>
<keyword evidence="5" id="KW-1185">Reference proteome</keyword>
<accession>A0A2G5HGY4</accession>
<dbReference type="CDD" id="cd03457">
    <property type="entry name" value="intradiol_dioxygenase_like"/>
    <property type="match status" value="1"/>
</dbReference>
<evidence type="ECO:0008006" key="6">
    <source>
        <dbReference type="Google" id="ProtNLM"/>
    </source>
</evidence>